<evidence type="ECO:0000256" key="2">
    <source>
        <dbReference type="SAM" id="Phobius"/>
    </source>
</evidence>
<feature type="region of interest" description="Disordered" evidence="1">
    <location>
        <begin position="763"/>
        <end position="816"/>
    </location>
</feature>
<feature type="transmembrane region" description="Helical" evidence="2">
    <location>
        <begin position="1014"/>
        <end position="1034"/>
    </location>
</feature>
<keyword evidence="2" id="KW-0812">Transmembrane</keyword>
<dbReference type="InterPro" id="IPR021840">
    <property type="entry name" value="DUF3433"/>
</dbReference>
<comment type="caution">
    <text evidence="3">The sequence shown here is derived from an EMBL/GenBank/DDBJ whole genome shotgun (WGS) entry which is preliminary data.</text>
</comment>
<dbReference type="Proteomes" id="UP001303160">
    <property type="component" value="Unassembled WGS sequence"/>
</dbReference>
<feature type="compositionally biased region" description="Polar residues" evidence="1">
    <location>
        <begin position="404"/>
        <end position="418"/>
    </location>
</feature>
<feature type="compositionally biased region" description="Low complexity" evidence="1">
    <location>
        <begin position="111"/>
        <end position="127"/>
    </location>
</feature>
<feature type="transmembrane region" description="Helical" evidence="2">
    <location>
        <begin position="39"/>
        <end position="58"/>
    </location>
</feature>
<feature type="region of interest" description="Disordered" evidence="1">
    <location>
        <begin position="399"/>
        <end position="423"/>
    </location>
</feature>
<feature type="transmembrane region" description="Helical" evidence="2">
    <location>
        <begin position="685"/>
        <end position="704"/>
    </location>
</feature>
<feature type="transmembrane region" description="Helical" evidence="2">
    <location>
        <begin position="860"/>
        <end position="878"/>
    </location>
</feature>
<gene>
    <name evidence="3" type="ORF">QBC40DRAFT_320026</name>
</gene>
<accession>A0AAN6XAJ2</accession>
<reference evidence="3" key="1">
    <citation type="journal article" date="2023" name="Mol. Phylogenet. Evol.">
        <title>Genome-scale phylogeny and comparative genomics of the fungal order Sordariales.</title>
        <authorList>
            <person name="Hensen N."/>
            <person name="Bonometti L."/>
            <person name="Westerberg I."/>
            <person name="Brannstrom I.O."/>
            <person name="Guillou S."/>
            <person name="Cros-Aarteil S."/>
            <person name="Calhoun S."/>
            <person name="Haridas S."/>
            <person name="Kuo A."/>
            <person name="Mondo S."/>
            <person name="Pangilinan J."/>
            <person name="Riley R."/>
            <person name="LaButti K."/>
            <person name="Andreopoulos B."/>
            <person name="Lipzen A."/>
            <person name="Chen C."/>
            <person name="Yan M."/>
            <person name="Daum C."/>
            <person name="Ng V."/>
            <person name="Clum A."/>
            <person name="Steindorff A."/>
            <person name="Ohm R.A."/>
            <person name="Martin F."/>
            <person name="Silar P."/>
            <person name="Natvig D.O."/>
            <person name="Lalanne C."/>
            <person name="Gautier V."/>
            <person name="Ament-Velasquez S.L."/>
            <person name="Kruys A."/>
            <person name="Hutchinson M.I."/>
            <person name="Powell A.J."/>
            <person name="Barry K."/>
            <person name="Miller A.N."/>
            <person name="Grigoriev I.V."/>
            <person name="Debuchy R."/>
            <person name="Gladieux P."/>
            <person name="Hiltunen Thoren M."/>
            <person name="Johannesson H."/>
        </authorList>
    </citation>
    <scope>NUCLEOTIDE SEQUENCE</scope>
    <source>
        <strain evidence="3">CBS 315.58</strain>
    </source>
</reference>
<evidence type="ECO:0000313" key="4">
    <source>
        <dbReference type="Proteomes" id="UP001303160"/>
    </source>
</evidence>
<keyword evidence="2" id="KW-1133">Transmembrane helix</keyword>
<dbReference type="EMBL" id="MU864073">
    <property type="protein sequence ID" value="KAK4194307.1"/>
    <property type="molecule type" value="Genomic_DNA"/>
</dbReference>
<keyword evidence="4" id="KW-1185">Reference proteome</keyword>
<evidence type="ECO:0000256" key="1">
    <source>
        <dbReference type="SAM" id="MobiDB-lite"/>
    </source>
</evidence>
<proteinExistence type="predicted"/>
<feature type="transmembrane region" description="Helical" evidence="2">
    <location>
        <begin position="898"/>
        <end position="915"/>
    </location>
</feature>
<evidence type="ECO:0000313" key="3">
    <source>
        <dbReference type="EMBL" id="KAK4194307.1"/>
    </source>
</evidence>
<keyword evidence="2" id="KW-0472">Membrane</keyword>
<dbReference type="Pfam" id="PF11915">
    <property type="entry name" value="DUF3433"/>
    <property type="match status" value="2"/>
</dbReference>
<sequence>MSKSLKNYFKALRPSRSTRGSSSDEHLDGSKPLVLKIPFLALLGLYIVVLIAALEYGFRTVTVAEDQFPVLDEYGSGEDIGEYGPFLAPMHRARSVDVLPTTISGSLSVETPAVPSTTSSVTTSASTFPQNTSTPLTPESTLMSTSASSSMTPTSTTTGWAGLPTEPMMVGDRIAYPVIHVPSNSTLNATRNSFSGIHRRVPPKDKYGQIAGYRVKLSFWHSVWRTALNPPWEYPRIFLPTRFVAAVSFYPLEENEQADCTIICDGPAVVFLEAACWSKWAQISADQHDMRLMNPGIILHYEEFEFDGARACAKVAPDIIETKPVTATLFNPLPSITTTELVQEDITVPGTSGHGSYVPTTYMLSGTYGYPTATITTSVWVPSGTPIDVTTVMTLTDSEGRPTATITGTGKSHANQPKTFFDDKGNPTATVIVNGVRWNLRTRTETGGYGTIPVATVTAFATRKFATITTTDGFGRVGTMTGMFDLVPTVVTMRDLNGSPTATVTTLVPTDRIKGVTITDSNGRPVATVYPSEDRGIFRPLDKSEGAEPSTFSPVSQGDYLLAAFLPIIITLPLTILAQVIDSNVKALLPLKALSRSSKGALAKDSLFITSGGIKGFFTSWHLLFHSREPALLLSQLLILVSSATASFSTEAIGFKLRGGCTADSFAGCYLEIAIFRVPGRVVQVFLSLTLLVVVFLGFAMWNWHRNCGSDMRSIAGIAALLTEENTREVFHAAKSNIKHDFITSGKMIRSLSNHRFTLRQVTQTAALPTPRHSETTNTTSSASSLDTASSQWSPQKLAPCTTARPLSNRSNTDRPKLALVALTNPEEEKKPHLSEKKTAEGSSLRWKKMLSVGPVAQDYLRQVLFLLTIVGFLIMILYYELTSLDTAFERFMNSQNLGVRALFASFGFIVSLFWDHHFSNIATREPYRLLSRHPRLLRNDAGSGSNHFFTTPPPLNVFEALTPSRIFHSVQDRAFTVPIVATVTVLSKLTPPLLSNIPFVPWLTWETHQGCAWSVVGILVLMILVLGCNLVAVRYPHMPVHPGEGMGLAGGAYYLCDSKVRGELEQAYYRQKEGANGNKGEKEEQRGGTDKWSFWRRWETGQNEKLGDGGEREAGAERGRFVTFGPIANSQTGDARVGIGEYGVGRG</sequence>
<feature type="compositionally biased region" description="Low complexity" evidence="1">
    <location>
        <begin position="776"/>
        <end position="794"/>
    </location>
</feature>
<reference evidence="3" key="2">
    <citation type="submission" date="2023-05" db="EMBL/GenBank/DDBJ databases">
        <authorList>
            <consortium name="Lawrence Berkeley National Laboratory"/>
            <person name="Steindorff A."/>
            <person name="Hensen N."/>
            <person name="Bonometti L."/>
            <person name="Westerberg I."/>
            <person name="Brannstrom I.O."/>
            <person name="Guillou S."/>
            <person name="Cros-Aarteil S."/>
            <person name="Calhoun S."/>
            <person name="Haridas S."/>
            <person name="Kuo A."/>
            <person name="Mondo S."/>
            <person name="Pangilinan J."/>
            <person name="Riley R."/>
            <person name="Labutti K."/>
            <person name="Andreopoulos B."/>
            <person name="Lipzen A."/>
            <person name="Chen C."/>
            <person name="Yanf M."/>
            <person name="Daum C."/>
            <person name="Ng V."/>
            <person name="Clum A."/>
            <person name="Ohm R."/>
            <person name="Martin F."/>
            <person name="Silar P."/>
            <person name="Natvig D."/>
            <person name="Lalanne C."/>
            <person name="Gautier V."/>
            <person name="Ament-Velasquez S.L."/>
            <person name="Kruys A."/>
            <person name="Hutchinson M.I."/>
            <person name="Powell A.J."/>
            <person name="Barry K."/>
            <person name="Miller A.N."/>
            <person name="Grigoriev I.V."/>
            <person name="Debuchy R."/>
            <person name="Gladieux P."/>
            <person name="Thoren M.H."/>
            <person name="Johannesson H."/>
        </authorList>
    </citation>
    <scope>NUCLEOTIDE SEQUENCE</scope>
    <source>
        <strain evidence="3">CBS 315.58</strain>
    </source>
</reference>
<protein>
    <submittedName>
        <fullName evidence="3">Uncharacterized protein</fullName>
    </submittedName>
</protein>
<feature type="compositionally biased region" description="Polar residues" evidence="1">
    <location>
        <begin position="128"/>
        <end position="139"/>
    </location>
</feature>
<name>A0AAN6XAJ2_9PEZI</name>
<organism evidence="3 4">
    <name type="scientific">Triangularia verruculosa</name>
    <dbReference type="NCBI Taxonomy" id="2587418"/>
    <lineage>
        <taxon>Eukaryota</taxon>
        <taxon>Fungi</taxon>
        <taxon>Dikarya</taxon>
        <taxon>Ascomycota</taxon>
        <taxon>Pezizomycotina</taxon>
        <taxon>Sordariomycetes</taxon>
        <taxon>Sordariomycetidae</taxon>
        <taxon>Sordariales</taxon>
        <taxon>Podosporaceae</taxon>
        <taxon>Triangularia</taxon>
    </lineage>
</organism>
<feature type="region of interest" description="Disordered" evidence="1">
    <location>
        <begin position="110"/>
        <end position="162"/>
    </location>
</feature>
<dbReference type="AlphaFoldDB" id="A0AAN6XAJ2"/>
<feature type="compositionally biased region" description="Low complexity" evidence="1">
    <location>
        <begin position="140"/>
        <end position="158"/>
    </location>
</feature>